<gene>
    <name evidence="1" type="ORF">ROA7745_04278</name>
</gene>
<name>A0A1X7BXT9_9RHOB</name>
<accession>A0A1X7BXT9</accession>
<evidence type="ECO:0000313" key="2">
    <source>
        <dbReference type="Proteomes" id="UP000193224"/>
    </source>
</evidence>
<organism evidence="1 2">
    <name type="scientific">Roseovarius aestuarii</name>
    <dbReference type="NCBI Taxonomy" id="475083"/>
    <lineage>
        <taxon>Bacteria</taxon>
        <taxon>Pseudomonadati</taxon>
        <taxon>Pseudomonadota</taxon>
        <taxon>Alphaproteobacteria</taxon>
        <taxon>Rhodobacterales</taxon>
        <taxon>Roseobacteraceae</taxon>
        <taxon>Roseovarius</taxon>
    </lineage>
</organism>
<evidence type="ECO:0000313" key="1">
    <source>
        <dbReference type="EMBL" id="SMC14411.1"/>
    </source>
</evidence>
<sequence length="111" mass="12908">MPAAQQQMSLSPSYSNDYHQIPATEKQITFAKQISQRIGVTLPQEAQRDRYALSRWIDANKIAKPVGQFSNYPSSKQVGFAERIARMKRRDIPQECFRDRTMMSKWIDANR</sequence>
<dbReference type="EMBL" id="FWXB01000025">
    <property type="protein sequence ID" value="SMC14411.1"/>
    <property type="molecule type" value="Genomic_DNA"/>
</dbReference>
<dbReference type="OrthoDB" id="7652021at2"/>
<dbReference type="AlphaFoldDB" id="A0A1X7BXT9"/>
<keyword evidence="2" id="KW-1185">Reference proteome</keyword>
<dbReference type="RefSeq" id="WP_085802309.1">
    <property type="nucleotide sequence ID" value="NZ_FWXB01000025.1"/>
</dbReference>
<protein>
    <submittedName>
        <fullName evidence="1">Uncharacterized protein</fullName>
    </submittedName>
</protein>
<proteinExistence type="predicted"/>
<reference evidence="1 2" key="1">
    <citation type="submission" date="2017-03" db="EMBL/GenBank/DDBJ databases">
        <authorList>
            <person name="Afonso C.L."/>
            <person name="Miller P.J."/>
            <person name="Scott M.A."/>
            <person name="Spackman E."/>
            <person name="Goraichik I."/>
            <person name="Dimitrov K.M."/>
            <person name="Suarez D.L."/>
            <person name="Swayne D.E."/>
        </authorList>
    </citation>
    <scope>NUCLEOTIDE SEQUENCE [LARGE SCALE GENOMIC DNA]</scope>
    <source>
        <strain evidence="1 2">CECT 7745</strain>
    </source>
</reference>
<dbReference type="Proteomes" id="UP000193224">
    <property type="component" value="Unassembled WGS sequence"/>
</dbReference>